<evidence type="ECO:0000256" key="13">
    <source>
        <dbReference type="ARBA" id="ARBA00029437"/>
    </source>
</evidence>
<dbReference type="GO" id="GO:0004160">
    <property type="term" value="F:dihydroxy-acid dehydratase activity"/>
    <property type="evidence" value="ECO:0007669"/>
    <property type="project" value="UniProtKB-UniRule"/>
</dbReference>
<dbReference type="InterPro" id="IPR037237">
    <property type="entry name" value="IlvD/EDD_N"/>
</dbReference>
<feature type="binding site" description="via carbamate group" evidence="15">
    <location>
        <position position="121"/>
    </location>
    <ligand>
        <name>Mg(2+)</name>
        <dbReference type="ChEBI" id="CHEBI:18420"/>
    </ligand>
</feature>
<dbReference type="PANTHER" id="PTHR43661">
    <property type="entry name" value="D-XYLONATE DEHYDRATASE"/>
    <property type="match status" value="1"/>
</dbReference>
<evidence type="ECO:0000256" key="8">
    <source>
        <dbReference type="ARBA" id="ARBA00023014"/>
    </source>
</evidence>
<comment type="cofactor">
    <cofactor evidence="15">
        <name>[2Fe-2S] cluster</name>
        <dbReference type="ChEBI" id="CHEBI:190135"/>
    </cofactor>
    <text evidence="15">Binds 1 [2Fe-2S] cluster per subunit. This cluster acts as a Lewis acid cofactor.</text>
</comment>
<comment type="function">
    <text evidence="15">Functions in the biosynthesis of branched-chain amino acids. Catalyzes the dehydration of (2R,3R)-2,3-dihydroxy-3-methylpentanoate (2,3-dihydroxy-3-methylvalerate) into 2-oxo-3-methylpentanoate (2-oxo-3-methylvalerate) and of (2R)-2,3-dihydroxy-3-methylbutanoate (2,3-dihydroxyisovalerate) into 2-oxo-3-methylbutanoate (2-oxoisovalerate), the penultimate precursor to L-isoleucine and L-valine, respectively.</text>
</comment>
<evidence type="ECO:0000256" key="10">
    <source>
        <dbReference type="ARBA" id="ARBA00023304"/>
    </source>
</evidence>
<evidence type="ECO:0000256" key="4">
    <source>
        <dbReference type="ARBA" id="ARBA00022714"/>
    </source>
</evidence>
<comment type="catalytic activity">
    <reaction evidence="11">
        <text>(2R)-2,3-dihydroxy-3-methylbutanoate = 3-methyl-2-oxobutanoate + H2O</text>
        <dbReference type="Rhea" id="RHEA:24809"/>
        <dbReference type="ChEBI" id="CHEBI:11851"/>
        <dbReference type="ChEBI" id="CHEBI:15377"/>
        <dbReference type="ChEBI" id="CHEBI:49072"/>
        <dbReference type="EC" id="4.2.1.9"/>
    </reaction>
    <physiologicalReaction direction="left-to-right" evidence="11">
        <dbReference type="Rhea" id="RHEA:24810"/>
    </physiologicalReaction>
</comment>
<comment type="catalytic activity">
    <reaction evidence="15">
        <text>(2R,3R)-2,3-dihydroxy-3-methylpentanoate = (S)-3-methyl-2-oxopentanoate + H2O</text>
        <dbReference type="Rhea" id="RHEA:27694"/>
        <dbReference type="ChEBI" id="CHEBI:15377"/>
        <dbReference type="ChEBI" id="CHEBI:35146"/>
        <dbReference type="ChEBI" id="CHEBI:49258"/>
        <dbReference type="EC" id="4.2.1.9"/>
    </reaction>
</comment>
<dbReference type="Proteomes" id="UP000078532">
    <property type="component" value="Unassembled WGS sequence"/>
</dbReference>
<accession>A0A1B7LFN9</accession>
<dbReference type="InterPro" id="IPR000581">
    <property type="entry name" value="ILV_EDD_N"/>
</dbReference>
<dbReference type="SUPFAM" id="SSF52016">
    <property type="entry name" value="LeuD/IlvD-like"/>
    <property type="match status" value="1"/>
</dbReference>
<dbReference type="STRING" id="1838280.A6M21_09540"/>
<evidence type="ECO:0000256" key="11">
    <source>
        <dbReference type="ARBA" id="ARBA00029304"/>
    </source>
</evidence>
<comment type="subunit">
    <text evidence="15">Homodimer.</text>
</comment>
<keyword evidence="19" id="KW-1185">Reference proteome</keyword>
<dbReference type="EC" id="4.2.1.9" evidence="14 15"/>
<keyword evidence="9 15" id="KW-0456">Lyase</keyword>
<evidence type="ECO:0000259" key="16">
    <source>
        <dbReference type="Pfam" id="PF00920"/>
    </source>
</evidence>
<dbReference type="SUPFAM" id="SSF143975">
    <property type="entry name" value="IlvD/EDD N-terminal domain-like"/>
    <property type="match status" value="1"/>
</dbReference>
<dbReference type="InterPro" id="IPR020558">
    <property type="entry name" value="DiOHA_6PGluconate_deHydtase_CS"/>
</dbReference>
<keyword evidence="5 15" id="KW-0479">Metal-binding</keyword>
<dbReference type="UniPathway" id="UPA00049">
    <property type="reaction ID" value="UER00061"/>
</dbReference>
<comment type="similarity">
    <text evidence="2 15">Belongs to the IlvD/Edd family.</text>
</comment>
<comment type="caution">
    <text evidence="18">The sequence shown here is derived from an EMBL/GenBank/DDBJ whole genome shotgun (WGS) entry which is preliminary data.</text>
</comment>
<keyword evidence="10 15" id="KW-0100">Branched-chain amino acid biosynthesis</keyword>
<dbReference type="Pfam" id="PF00920">
    <property type="entry name" value="ILVD_EDD_N"/>
    <property type="match status" value="1"/>
</dbReference>
<gene>
    <name evidence="15" type="primary">ilvD</name>
    <name evidence="18" type="ORF">A6M21_09540</name>
</gene>
<dbReference type="InterPro" id="IPR004404">
    <property type="entry name" value="DihydroxyA_deHydtase"/>
</dbReference>
<comment type="pathway">
    <text evidence="12 15">Amino-acid biosynthesis; L-valine biosynthesis; L-valine from pyruvate: step 3/4.</text>
</comment>
<feature type="active site" description="Proton acceptor" evidence="15">
    <location>
        <position position="468"/>
    </location>
</feature>
<dbReference type="GO" id="GO:0000287">
    <property type="term" value="F:magnesium ion binding"/>
    <property type="evidence" value="ECO:0007669"/>
    <property type="project" value="UniProtKB-UniRule"/>
</dbReference>
<dbReference type="NCBIfam" id="NF002068">
    <property type="entry name" value="PRK00911.1"/>
    <property type="match status" value="1"/>
</dbReference>
<comment type="cofactor">
    <cofactor evidence="1 15">
        <name>Mg(2+)</name>
        <dbReference type="ChEBI" id="CHEBI:18420"/>
    </cofactor>
</comment>
<dbReference type="RefSeq" id="WP_066667956.1">
    <property type="nucleotide sequence ID" value="NZ_LYVF01000137.1"/>
</dbReference>
<dbReference type="Gene3D" id="3.50.30.80">
    <property type="entry name" value="IlvD/EDD C-terminal domain-like"/>
    <property type="match status" value="1"/>
</dbReference>
<evidence type="ECO:0000313" key="18">
    <source>
        <dbReference type="EMBL" id="OAT82373.1"/>
    </source>
</evidence>
<evidence type="ECO:0000256" key="9">
    <source>
        <dbReference type="ARBA" id="ARBA00023239"/>
    </source>
</evidence>
<evidence type="ECO:0000256" key="1">
    <source>
        <dbReference type="ARBA" id="ARBA00001946"/>
    </source>
</evidence>
<dbReference type="GO" id="GO:0009099">
    <property type="term" value="P:L-valine biosynthetic process"/>
    <property type="evidence" value="ECO:0007669"/>
    <property type="project" value="UniProtKB-UniRule"/>
</dbReference>
<dbReference type="GO" id="GO:0009097">
    <property type="term" value="P:isoleucine biosynthetic process"/>
    <property type="evidence" value="ECO:0007669"/>
    <property type="project" value="UniProtKB-UniRule"/>
</dbReference>
<evidence type="ECO:0000256" key="15">
    <source>
        <dbReference type="HAMAP-Rule" id="MF_00012"/>
    </source>
</evidence>
<comment type="caution">
    <text evidence="15">Lacks conserved residue(s) required for the propagation of feature annotation.</text>
</comment>
<evidence type="ECO:0000256" key="7">
    <source>
        <dbReference type="ARBA" id="ARBA00023004"/>
    </source>
</evidence>
<protein>
    <recommendedName>
        <fullName evidence="14 15">Dihydroxy-acid dehydratase</fullName>
        <shortName evidence="15">DAD</shortName>
        <ecNumber evidence="14 15">4.2.1.9</ecNumber>
    </recommendedName>
</protein>
<evidence type="ECO:0000256" key="2">
    <source>
        <dbReference type="ARBA" id="ARBA00006486"/>
    </source>
</evidence>
<feature type="modified residue" description="N6-carboxylysine" evidence="15">
    <location>
        <position position="121"/>
    </location>
</feature>
<dbReference type="EMBL" id="LYVF01000137">
    <property type="protein sequence ID" value="OAT82373.1"/>
    <property type="molecule type" value="Genomic_DNA"/>
</dbReference>
<evidence type="ECO:0000313" key="19">
    <source>
        <dbReference type="Proteomes" id="UP000078532"/>
    </source>
</evidence>
<feature type="binding site" evidence="15">
    <location>
        <position position="120"/>
    </location>
    <ligand>
        <name>Mg(2+)</name>
        <dbReference type="ChEBI" id="CHEBI:18420"/>
    </ligand>
</feature>
<keyword evidence="6 15" id="KW-0460">Magnesium</keyword>
<evidence type="ECO:0000256" key="3">
    <source>
        <dbReference type="ARBA" id="ARBA00022605"/>
    </source>
</evidence>
<dbReference type="PROSITE" id="PS00886">
    <property type="entry name" value="ILVD_EDD_1"/>
    <property type="match status" value="1"/>
</dbReference>
<organism evidence="18 19">
    <name type="scientific">Desulfotomaculum copahuensis</name>
    <dbReference type="NCBI Taxonomy" id="1838280"/>
    <lineage>
        <taxon>Bacteria</taxon>
        <taxon>Bacillati</taxon>
        <taxon>Bacillota</taxon>
        <taxon>Clostridia</taxon>
        <taxon>Eubacteriales</taxon>
        <taxon>Desulfotomaculaceae</taxon>
        <taxon>Desulfotomaculum</taxon>
    </lineage>
</organism>
<keyword evidence="8 15" id="KW-0411">Iron-sulfur</keyword>
<dbReference type="HAMAP" id="MF_00012">
    <property type="entry name" value="IlvD"/>
    <property type="match status" value="1"/>
</dbReference>
<dbReference type="AlphaFoldDB" id="A0A1B7LFN9"/>
<dbReference type="PROSITE" id="PS00887">
    <property type="entry name" value="ILVD_EDD_2"/>
    <property type="match status" value="1"/>
</dbReference>
<feature type="domain" description="Dihydroxy-acid/6-phosphogluconate dehydratase C-terminal" evidence="17">
    <location>
        <begin position="358"/>
        <end position="549"/>
    </location>
</feature>
<evidence type="ECO:0000256" key="12">
    <source>
        <dbReference type="ARBA" id="ARBA00029436"/>
    </source>
</evidence>
<dbReference type="GO" id="GO:0005829">
    <property type="term" value="C:cytosol"/>
    <property type="evidence" value="ECO:0007669"/>
    <property type="project" value="TreeGrafter"/>
</dbReference>
<dbReference type="GO" id="GO:0051537">
    <property type="term" value="F:2 iron, 2 sulfur cluster binding"/>
    <property type="evidence" value="ECO:0007669"/>
    <property type="project" value="UniProtKB-UniRule"/>
</dbReference>
<dbReference type="OrthoDB" id="9807077at2"/>
<feature type="binding site" evidence="15">
    <location>
        <position position="442"/>
    </location>
    <ligand>
        <name>Mg(2+)</name>
        <dbReference type="ChEBI" id="CHEBI:18420"/>
    </ligand>
</feature>
<keyword evidence="4 15" id="KW-0001">2Fe-2S</keyword>
<feature type="binding site" evidence="15">
    <location>
        <position position="78"/>
    </location>
    <ligand>
        <name>Mg(2+)</name>
        <dbReference type="ChEBI" id="CHEBI:18420"/>
    </ligand>
</feature>
<reference evidence="18 19" key="1">
    <citation type="submission" date="2016-04" db="EMBL/GenBank/DDBJ databases">
        <authorList>
            <person name="Evans L.H."/>
            <person name="Alamgir A."/>
            <person name="Owens N."/>
            <person name="Weber N.D."/>
            <person name="Virtaneva K."/>
            <person name="Barbian K."/>
            <person name="Babar A."/>
            <person name="Rosenke K."/>
        </authorList>
    </citation>
    <scope>NUCLEOTIDE SEQUENCE [LARGE SCALE GENOMIC DNA]</scope>
    <source>
        <strain evidence="18 19">LMa1</strain>
    </source>
</reference>
<feature type="domain" description="Dihydroxy-acid/6-phosphogluconate dehydratase N-terminal" evidence="16">
    <location>
        <begin position="31"/>
        <end position="346"/>
    </location>
</feature>
<dbReference type="UniPathway" id="UPA00047">
    <property type="reaction ID" value="UER00057"/>
</dbReference>
<evidence type="ECO:0000256" key="6">
    <source>
        <dbReference type="ARBA" id="ARBA00022842"/>
    </source>
</evidence>
<name>A0A1B7LFN9_9FIRM</name>
<dbReference type="Pfam" id="PF24877">
    <property type="entry name" value="ILV_EDD_C"/>
    <property type="match status" value="1"/>
</dbReference>
<evidence type="ECO:0000256" key="14">
    <source>
        <dbReference type="ARBA" id="ARBA00029490"/>
    </source>
</evidence>
<dbReference type="FunFam" id="3.50.30.80:FF:000001">
    <property type="entry name" value="Dihydroxy-acid dehydratase"/>
    <property type="match status" value="1"/>
</dbReference>
<keyword evidence="7 15" id="KW-0408">Iron</keyword>
<dbReference type="PANTHER" id="PTHR43661:SF3">
    <property type="entry name" value="D-XYLONATE DEHYDRATASE YAGF-RELATED"/>
    <property type="match status" value="1"/>
</dbReference>
<keyword evidence="3 15" id="KW-0028">Amino-acid biosynthesis</keyword>
<proteinExistence type="inferred from homology"/>
<dbReference type="InterPro" id="IPR056740">
    <property type="entry name" value="ILV_EDD_C"/>
</dbReference>
<sequence>MRSDAIKKGLEKAPHRSLLRALGYVDQELERPLIGVVNSFNEIVPGHMHLNEIAAAVKAGVRLAGGTPVEFPCIAVCDGIAMNHSGMKYSLASRELIADSVEVMAQAHQFDGLVLVTACDKIVPGMLMAAARLDIPCIVVSGGPMLAGRYRGRDVSLSNMFEAVGAVRAGRMSAEELAGLEDTACPGCGSCAGMFTANSMNCLTEAIGLALPGNGTIPAVTAARRRLAKLTGIRIVELVQQDVRPSQILTAAAFENALAVDMALGCSTNTVLHLPAIAREAGVEINLNMISEISEKTPNLCRLSPAGPHFMQDLDEAGGIPAVMTQLARKGLLHLDAPAVSGKTIGGQIQGREVFRPEVIRSVDDPYSPTGGIAILRGNLAPDGAVVKKSAVAPEMLVHRGPARVFDGEEAAVQAILGGAIKKGDVIVIRYEGPRGGPGMREMLTPTAVVAGMGLDKDVALLTDGRFSGATRGASIGHISPEAADGGPVAAVREGDLIEIDIPNNRINVALSDEELQSRLNGWRPPAPRVTRGYLARYAQQVTSASSGAVFKQL</sequence>
<comment type="pathway">
    <text evidence="13 15">Amino-acid biosynthesis; L-isoleucine biosynthesis; L-isoleucine from 2-oxobutanoate: step 3/4.</text>
</comment>
<evidence type="ECO:0000259" key="17">
    <source>
        <dbReference type="Pfam" id="PF24877"/>
    </source>
</evidence>
<dbReference type="NCBIfam" id="TIGR00110">
    <property type="entry name" value="ilvD"/>
    <property type="match status" value="1"/>
</dbReference>
<evidence type="ECO:0000256" key="5">
    <source>
        <dbReference type="ARBA" id="ARBA00022723"/>
    </source>
</evidence>
<dbReference type="InterPro" id="IPR042096">
    <property type="entry name" value="Dihydro-acid_dehy_C"/>
</dbReference>